<feature type="region of interest" description="Disordered" evidence="3">
    <location>
        <begin position="381"/>
        <end position="406"/>
    </location>
</feature>
<evidence type="ECO:0008006" key="6">
    <source>
        <dbReference type="Google" id="ProtNLM"/>
    </source>
</evidence>
<name>A0A0L0S4V5_ALLM3</name>
<keyword evidence="5" id="KW-1185">Reference proteome</keyword>
<dbReference type="GO" id="GO:0000724">
    <property type="term" value="P:double-strand break repair via homologous recombination"/>
    <property type="evidence" value="ECO:0007669"/>
    <property type="project" value="TreeGrafter"/>
</dbReference>
<dbReference type="SUPFAM" id="SSF52540">
    <property type="entry name" value="P-loop containing nucleoside triphosphate hydrolases"/>
    <property type="match status" value="1"/>
</dbReference>
<accession>A0A0L0S4V5</accession>
<dbReference type="Proteomes" id="UP000054350">
    <property type="component" value="Unassembled WGS sequence"/>
</dbReference>
<dbReference type="AlphaFoldDB" id="A0A0L0S4V5"/>
<sequence>MLSHATSPMHSVDDNAAELAPEPMSGIDWLEQAKGNAGRTLPTGCAGGKTKQLYATCATMLAAVDEQQQQQRPSGSAVWLDATPGFSAMRVQRHLLARLGQDSPDANVLFDRVQRVQCVLPEECVKALALIEDRLETVTRDPFWSFLHLIVLDSVHALFTALVGDAREPWECMANQVITLKRTATDYGIVVMVINHATRSKRKAKPVLGHSGEFLVDERITIDFVPPVTTLYNGLIAELSADQKDALVSLFTMNDRDEGEADTLPREATFHAKFSAPAGVPLDVAAFVKAVLEHCGGDETDEKGASASRDAPDMAGILRGGMPGMWGCGGMRGRGWFRGMWGGRGGMAGMKDRGGMGSGGMGSGGMPGFGPHGFPGHQDPFGAHGPHQGPFSAHGPRSPHGGPRGMPFGPGAPWGGAHRRPGQWQYQGKSRHGAIALTMDIREI</sequence>
<feature type="compositionally biased region" description="Low complexity" evidence="3">
    <location>
        <begin position="394"/>
        <end position="406"/>
    </location>
</feature>
<evidence type="ECO:0000313" key="5">
    <source>
        <dbReference type="Proteomes" id="UP000054350"/>
    </source>
</evidence>
<dbReference type="OrthoDB" id="5957327at2759"/>
<dbReference type="VEuPathDB" id="FungiDB:AMAG_03186"/>
<protein>
    <recommendedName>
        <fullName evidence="6">RecA family profile 1 domain-containing protein</fullName>
    </recommendedName>
</protein>
<evidence type="ECO:0000256" key="3">
    <source>
        <dbReference type="SAM" id="MobiDB-lite"/>
    </source>
</evidence>
<dbReference type="GO" id="GO:0007131">
    <property type="term" value="P:reciprocal meiotic recombination"/>
    <property type="evidence" value="ECO:0007669"/>
    <property type="project" value="TreeGrafter"/>
</dbReference>
<evidence type="ECO:0000313" key="4">
    <source>
        <dbReference type="EMBL" id="KNE57475.1"/>
    </source>
</evidence>
<dbReference type="GO" id="GO:0000400">
    <property type="term" value="F:four-way junction DNA binding"/>
    <property type="evidence" value="ECO:0007669"/>
    <property type="project" value="TreeGrafter"/>
</dbReference>
<gene>
    <name evidence="4" type="ORF">AMAG_03186</name>
</gene>
<comment type="subcellular location">
    <subcellularLocation>
        <location evidence="1">Nucleus</location>
    </subcellularLocation>
</comment>
<dbReference type="GO" id="GO:0003697">
    <property type="term" value="F:single-stranded DNA binding"/>
    <property type="evidence" value="ECO:0007669"/>
    <property type="project" value="TreeGrafter"/>
</dbReference>
<dbReference type="STRING" id="578462.A0A0L0S4V5"/>
<dbReference type="GO" id="GO:0033063">
    <property type="term" value="C:Rad51B-Rad51C-Rad51D-XRCC2 complex"/>
    <property type="evidence" value="ECO:0007669"/>
    <property type="project" value="TreeGrafter"/>
</dbReference>
<dbReference type="GO" id="GO:0005815">
    <property type="term" value="C:microtubule organizing center"/>
    <property type="evidence" value="ECO:0007669"/>
    <property type="project" value="TreeGrafter"/>
</dbReference>
<reference evidence="4 5" key="1">
    <citation type="submission" date="2009-11" db="EMBL/GenBank/DDBJ databases">
        <title>Annotation of Allomyces macrogynus ATCC 38327.</title>
        <authorList>
            <consortium name="The Broad Institute Genome Sequencing Platform"/>
            <person name="Russ C."/>
            <person name="Cuomo C."/>
            <person name="Burger G."/>
            <person name="Gray M.W."/>
            <person name="Holland P.W.H."/>
            <person name="King N."/>
            <person name="Lang F.B.F."/>
            <person name="Roger A.J."/>
            <person name="Ruiz-Trillo I."/>
            <person name="Young S.K."/>
            <person name="Zeng Q."/>
            <person name="Gargeya S."/>
            <person name="Fitzgerald M."/>
            <person name="Haas B."/>
            <person name="Abouelleil A."/>
            <person name="Alvarado L."/>
            <person name="Arachchi H.M."/>
            <person name="Berlin A."/>
            <person name="Chapman S.B."/>
            <person name="Gearin G."/>
            <person name="Goldberg J."/>
            <person name="Griggs A."/>
            <person name="Gujja S."/>
            <person name="Hansen M."/>
            <person name="Heiman D."/>
            <person name="Howarth C."/>
            <person name="Larimer J."/>
            <person name="Lui A."/>
            <person name="MacDonald P.J.P."/>
            <person name="McCowen C."/>
            <person name="Montmayeur A."/>
            <person name="Murphy C."/>
            <person name="Neiman D."/>
            <person name="Pearson M."/>
            <person name="Priest M."/>
            <person name="Roberts A."/>
            <person name="Saif S."/>
            <person name="Shea T."/>
            <person name="Sisk P."/>
            <person name="Stolte C."/>
            <person name="Sykes S."/>
            <person name="Wortman J."/>
            <person name="Nusbaum C."/>
            <person name="Birren B."/>
        </authorList>
    </citation>
    <scope>NUCLEOTIDE SEQUENCE [LARGE SCALE GENOMIC DNA]</scope>
    <source>
        <strain evidence="4 5">ATCC 38327</strain>
    </source>
</reference>
<dbReference type="GO" id="GO:0008094">
    <property type="term" value="F:ATP-dependent activity, acting on DNA"/>
    <property type="evidence" value="ECO:0007669"/>
    <property type="project" value="TreeGrafter"/>
</dbReference>
<dbReference type="GO" id="GO:0005657">
    <property type="term" value="C:replication fork"/>
    <property type="evidence" value="ECO:0007669"/>
    <property type="project" value="TreeGrafter"/>
</dbReference>
<evidence type="ECO:0000256" key="2">
    <source>
        <dbReference type="ARBA" id="ARBA00023242"/>
    </source>
</evidence>
<dbReference type="Gene3D" id="3.40.50.300">
    <property type="entry name" value="P-loop containing nucleotide triphosphate hydrolases"/>
    <property type="match status" value="1"/>
</dbReference>
<dbReference type="InterPro" id="IPR027417">
    <property type="entry name" value="P-loop_NTPase"/>
</dbReference>
<dbReference type="GO" id="GO:0042148">
    <property type="term" value="P:DNA strand invasion"/>
    <property type="evidence" value="ECO:0007669"/>
    <property type="project" value="TreeGrafter"/>
</dbReference>
<evidence type="ECO:0000256" key="1">
    <source>
        <dbReference type="ARBA" id="ARBA00004123"/>
    </source>
</evidence>
<reference evidence="5" key="2">
    <citation type="submission" date="2009-11" db="EMBL/GenBank/DDBJ databases">
        <title>The Genome Sequence of Allomyces macrogynus strain ATCC 38327.</title>
        <authorList>
            <consortium name="The Broad Institute Genome Sequencing Platform"/>
            <person name="Russ C."/>
            <person name="Cuomo C."/>
            <person name="Shea T."/>
            <person name="Young S.K."/>
            <person name="Zeng Q."/>
            <person name="Koehrsen M."/>
            <person name="Haas B."/>
            <person name="Borodovsky M."/>
            <person name="Guigo R."/>
            <person name="Alvarado L."/>
            <person name="Berlin A."/>
            <person name="Borenstein D."/>
            <person name="Chen Z."/>
            <person name="Engels R."/>
            <person name="Freedman E."/>
            <person name="Gellesch M."/>
            <person name="Goldberg J."/>
            <person name="Griggs A."/>
            <person name="Gujja S."/>
            <person name="Heiman D."/>
            <person name="Hepburn T."/>
            <person name="Howarth C."/>
            <person name="Jen D."/>
            <person name="Larson L."/>
            <person name="Lewis B."/>
            <person name="Mehta T."/>
            <person name="Park D."/>
            <person name="Pearson M."/>
            <person name="Roberts A."/>
            <person name="Saif S."/>
            <person name="Shenoy N."/>
            <person name="Sisk P."/>
            <person name="Stolte C."/>
            <person name="Sykes S."/>
            <person name="Walk T."/>
            <person name="White J."/>
            <person name="Yandava C."/>
            <person name="Burger G."/>
            <person name="Gray M.W."/>
            <person name="Holland P.W.H."/>
            <person name="King N."/>
            <person name="Lang F.B.F."/>
            <person name="Roger A.J."/>
            <person name="Ruiz-Trillo I."/>
            <person name="Lander E."/>
            <person name="Nusbaum C."/>
        </authorList>
    </citation>
    <scope>NUCLEOTIDE SEQUENCE [LARGE SCALE GENOMIC DNA]</scope>
    <source>
        <strain evidence="5">ATCC 38327</strain>
    </source>
</reference>
<dbReference type="PANTHER" id="PTHR46457">
    <property type="entry name" value="DNA REPAIR PROTEIN RAD51 HOMOLOG 4"/>
    <property type="match status" value="1"/>
</dbReference>
<dbReference type="InterPro" id="IPR051988">
    <property type="entry name" value="HRR_RAD51_Paralog"/>
</dbReference>
<dbReference type="PANTHER" id="PTHR46457:SF1">
    <property type="entry name" value="DNA REPAIR PROTEIN RAD51 HOMOLOG 4"/>
    <property type="match status" value="1"/>
</dbReference>
<keyword evidence="2" id="KW-0539">Nucleus</keyword>
<organism evidence="4 5">
    <name type="scientific">Allomyces macrogynus (strain ATCC 38327)</name>
    <name type="common">Allomyces javanicus var. macrogynus</name>
    <dbReference type="NCBI Taxonomy" id="578462"/>
    <lineage>
        <taxon>Eukaryota</taxon>
        <taxon>Fungi</taxon>
        <taxon>Fungi incertae sedis</taxon>
        <taxon>Blastocladiomycota</taxon>
        <taxon>Blastocladiomycetes</taxon>
        <taxon>Blastocladiales</taxon>
        <taxon>Blastocladiaceae</taxon>
        <taxon>Allomyces</taxon>
    </lineage>
</organism>
<dbReference type="EMBL" id="GG745331">
    <property type="protein sequence ID" value="KNE57475.1"/>
    <property type="molecule type" value="Genomic_DNA"/>
</dbReference>
<dbReference type="GO" id="GO:0000723">
    <property type="term" value="P:telomere maintenance"/>
    <property type="evidence" value="ECO:0007669"/>
    <property type="project" value="TreeGrafter"/>
</dbReference>
<proteinExistence type="predicted"/>